<dbReference type="GeneID" id="89230741"/>
<dbReference type="Proteomes" id="UP001303587">
    <property type="component" value="Chromosome"/>
</dbReference>
<evidence type="ECO:0000313" key="2">
    <source>
        <dbReference type="EMBL" id="WNY26074.1"/>
    </source>
</evidence>
<gene>
    <name evidence="2" type="ORF">MsAc7_16460</name>
</gene>
<dbReference type="InterPro" id="IPR003812">
    <property type="entry name" value="Fido"/>
</dbReference>
<dbReference type="Pfam" id="PF02661">
    <property type="entry name" value="Fic"/>
    <property type="match status" value="1"/>
</dbReference>
<dbReference type="EMBL" id="CP131060">
    <property type="protein sequence ID" value="WNY26074.1"/>
    <property type="molecule type" value="Genomic_DNA"/>
</dbReference>
<dbReference type="RefSeq" id="WP_338102408.1">
    <property type="nucleotide sequence ID" value="NZ_CP131060.1"/>
</dbReference>
<sequence>MPSQFYRIETVRTGTQSKPGDVKYNLIKDVQFKELKSKVRKRVDKPVQITFDAEFEKKVLNKKASMSVGYYSFDYLSREDVLSLEYKRFLYDTFLKAIPSDEAVLYTQFNEINYIHGTTSIEGNTLSQQEVSDLLEKSISPARTNLREIFEVQNYKKVRSFTHAQNKRIDLPFIKKVHTLVMENILDDPGQFRQIGHVDISECDLQLTPPELIEEELEEAVSKCYENIDVGKYPFEQIIRFHYDFEMIHPFVDGNGRVGRELANYLLRKERYPELILRSEDRNDYIKALQYGNISEYRPMIEIFSRLYQNRLSKIEIEFDKLKTK</sequence>
<name>A0AA96ZUW6_9EURY</name>
<organism evidence="2 3">
    <name type="scientific">Methanolapillus millepedarum</name>
    <dbReference type="NCBI Taxonomy" id="3028296"/>
    <lineage>
        <taxon>Archaea</taxon>
        <taxon>Methanobacteriati</taxon>
        <taxon>Methanobacteriota</taxon>
        <taxon>Stenosarchaea group</taxon>
        <taxon>Methanomicrobia</taxon>
        <taxon>Methanosarcinales</taxon>
        <taxon>Methanosarcinaceae</taxon>
        <taxon>Methanolapillus</taxon>
    </lineage>
</organism>
<dbReference type="SUPFAM" id="SSF140931">
    <property type="entry name" value="Fic-like"/>
    <property type="match status" value="1"/>
</dbReference>
<accession>A0AA96ZUW6</accession>
<dbReference type="PANTHER" id="PTHR13504">
    <property type="entry name" value="FIDO DOMAIN-CONTAINING PROTEIN DDB_G0283145"/>
    <property type="match status" value="1"/>
</dbReference>
<proteinExistence type="predicted"/>
<protein>
    <recommendedName>
        <fullName evidence="1">Fido domain-containing protein</fullName>
    </recommendedName>
</protein>
<dbReference type="InterPro" id="IPR036597">
    <property type="entry name" value="Fido-like_dom_sf"/>
</dbReference>
<dbReference type="AlphaFoldDB" id="A0AA96ZUW6"/>
<dbReference type="PROSITE" id="PS51459">
    <property type="entry name" value="FIDO"/>
    <property type="match status" value="1"/>
</dbReference>
<dbReference type="Gene3D" id="1.10.3290.10">
    <property type="entry name" value="Fido-like domain"/>
    <property type="match status" value="1"/>
</dbReference>
<keyword evidence="3" id="KW-1185">Reference proteome</keyword>
<dbReference type="InterPro" id="IPR040198">
    <property type="entry name" value="Fido_containing"/>
</dbReference>
<evidence type="ECO:0000259" key="1">
    <source>
        <dbReference type="PROSITE" id="PS51459"/>
    </source>
</evidence>
<dbReference type="PANTHER" id="PTHR13504:SF38">
    <property type="entry name" value="FIDO DOMAIN-CONTAINING PROTEIN"/>
    <property type="match status" value="1"/>
</dbReference>
<feature type="domain" description="Fido" evidence="1">
    <location>
        <begin position="169"/>
        <end position="306"/>
    </location>
</feature>
<reference evidence="2 3" key="1">
    <citation type="submission" date="2023-07" db="EMBL/GenBank/DDBJ databases">
        <title>Closed genoem sequence of Methanosarcinaceae archaeon Ac7.</title>
        <authorList>
            <person name="Poehlein A."/>
            <person name="Protasov E."/>
            <person name="Platt K."/>
            <person name="Reeh H."/>
            <person name="Daniel R."/>
            <person name="Brune A."/>
        </authorList>
    </citation>
    <scope>NUCLEOTIDE SEQUENCE [LARGE SCALE GENOMIC DNA]</scope>
    <source>
        <strain evidence="2 3">Ac7</strain>
    </source>
</reference>
<evidence type="ECO:0000313" key="3">
    <source>
        <dbReference type="Proteomes" id="UP001303587"/>
    </source>
</evidence>